<name>A0A8H6CQ06_9LECA</name>
<evidence type="ECO:0000313" key="2">
    <source>
        <dbReference type="Proteomes" id="UP000578531"/>
    </source>
</evidence>
<keyword evidence="2" id="KW-1185">Reference proteome</keyword>
<dbReference type="RefSeq" id="XP_037159251.1">
    <property type="nucleotide sequence ID" value="XM_037313851.1"/>
</dbReference>
<dbReference type="AlphaFoldDB" id="A0A8H6CQ06"/>
<proteinExistence type="predicted"/>
<evidence type="ECO:0000313" key="1">
    <source>
        <dbReference type="EMBL" id="KAF6227760.1"/>
    </source>
</evidence>
<protein>
    <submittedName>
        <fullName evidence="1">Uncharacterized protein</fullName>
    </submittedName>
</protein>
<comment type="caution">
    <text evidence="1">The sequence shown here is derived from an EMBL/GenBank/DDBJ whole genome shotgun (WGS) entry which is preliminary data.</text>
</comment>
<dbReference type="Proteomes" id="UP000578531">
    <property type="component" value="Unassembled WGS sequence"/>
</dbReference>
<dbReference type="GeneID" id="59293615"/>
<gene>
    <name evidence="1" type="ORF">HO173_011978</name>
</gene>
<sequence>MAASSRSKPNLWHMALSKLPEEKQVALRSGFGSSEKSDVHALTAVVTQVRQRALLERWKIKSHHGEVAV</sequence>
<accession>A0A8H6CQ06</accession>
<organism evidence="1 2">
    <name type="scientific">Letharia columbiana</name>
    <dbReference type="NCBI Taxonomy" id="112416"/>
    <lineage>
        <taxon>Eukaryota</taxon>
        <taxon>Fungi</taxon>
        <taxon>Dikarya</taxon>
        <taxon>Ascomycota</taxon>
        <taxon>Pezizomycotina</taxon>
        <taxon>Lecanoromycetes</taxon>
        <taxon>OSLEUM clade</taxon>
        <taxon>Lecanoromycetidae</taxon>
        <taxon>Lecanorales</taxon>
        <taxon>Lecanorineae</taxon>
        <taxon>Parmeliaceae</taxon>
        <taxon>Letharia</taxon>
    </lineage>
</organism>
<dbReference type="EMBL" id="JACCJC010000081">
    <property type="protein sequence ID" value="KAF6227760.1"/>
    <property type="molecule type" value="Genomic_DNA"/>
</dbReference>
<reference evidence="1 2" key="1">
    <citation type="journal article" date="2020" name="Genomics">
        <title>Complete, high-quality genomes from long-read metagenomic sequencing of two wolf lichen thalli reveals enigmatic genome architecture.</title>
        <authorList>
            <person name="McKenzie S.K."/>
            <person name="Walston R.F."/>
            <person name="Allen J.L."/>
        </authorList>
    </citation>
    <scope>NUCLEOTIDE SEQUENCE [LARGE SCALE GENOMIC DNA]</scope>
    <source>
        <strain evidence="1">WasteWater2</strain>
    </source>
</reference>